<evidence type="ECO:0000259" key="9">
    <source>
        <dbReference type="PROSITE" id="PS50850"/>
    </source>
</evidence>
<keyword evidence="5 8" id="KW-0812">Transmembrane</keyword>
<dbReference type="InterPro" id="IPR005829">
    <property type="entry name" value="Sugar_transporter_CS"/>
</dbReference>
<evidence type="ECO:0000256" key="4">
    <source>
        <dbReference type="ARBA" id="ARBA00022475"/>
    </source>
</evidence>
<evidence type="ECO:0000256" key="5">
    <source>
        <dbReference type="ARBA" id="ARBA00022692"/>
    </source>
</evidence>
<comment type="subcellular location">
    <subcellularLocation>
        <location evidence="1">Cell membrane</location>
        <topology evidence="1">Multi-pass membrane protein</topology>
    </subcellularLocation>
</comment>
<dbReference type="PANTHER" id="PTHR23502:SF132">
    <property type="entry name" value="POLYAMINE TRANSPORTER 2-RELATED"/>
    <property type="match status" value="1"/>
</dbReference>
<reference evidence="10 11" key="1">
    <citation type="submission" date="2018-10" db="EMBL/GenBank/DDBJ databases">
        <title>Sequencing the genomes of 1000 actinobacteria strains.</title>
        <authorList>
            <person name="Klenk H.-P."/>
        </authorList>
    </citation>
    <scope>NUCLEOTIDE SEQUENCE [LARGE SCALE GENOMIC DNA]</scope>
    <source>
        <strain evidence="10 11">DSM 43800</strain>
    </source>
</reference>
<keyword evidence="4" id="KW-1003">Cell membrane</keyword>
<keyword evidence="3" id="KW-0813">Transport</keyword>
<comment type="caution">
    <text evidence="10">The sequence shown here is derived from an EMBL/GenBank/DDBJ whole genome shotgun (WGS) entry which is preliminary data.</text>
</comment>
<dbReference type="GO" id="GO:0005886">
    <property type="term" value="C:plasma membrane"/>
    <property type="evidence" value="ECO:0007669"/>
    <property type="project" value="UniProtKB-SubCell"/>
</dbReference>
<sequence length="416" mass="42409">MAAPHPAHPVRLGRVAVVLGLLETFGPISMDLYLPALPQLAAELDTSESLAQATMSACMLGLAFGQLVVGPLSDRIGRRRPLLAGIGLFALLSLACAVTPSIELLLAARFFQGLCGSAGIVIALAVARDLTDGVELVRLLVMLTTVGALAPIVAPVVGGQLAPVMGWRGIFGVLAGIGVALFALAATSLPESLPPGARRVRGSGHEFGTVLRDRLFLCFLLVSTCGGVAFFTYLASISFVLQDSFSLTPQLFSACFAANAVMSVVGAQINRVVVRRAGPARMYAISTTTTAVAAVAMLVSVLLDAGLVAMMIPLGLMMLASGGSQSNGSALALADHRARAGTAAALLGTSSFAIGPVVAPLVSLGGTSPLTMSITMAVAYGCAGALVWVAVLPRLRRRAVAPAEVGAVTPELPPPP</sequence>
<feature type="transmembrane region" description="Helical" evidence="8">
    <location>
        <begin position="12"/>
        <end position="30"/>
    </location>
</feature>
<gene>
    <name evidence="10" type="ORF">C8E97_2300</name>
</gene>
<feature type="transmembrane region" description="Helical" evidence="8">
    <location>
        <begin position="82"/>
        <end position="102"/>
    </location>
</feature>
<feature type="transmembrane region" description="Helical" evidence="8">
    <location>
        <begin position="108"/>
        <end position="127"/>
    </location>
</feature>
<evidence type="ECO:0000256" key="1">
    <source>
        <dbReference type="ARBA" id="ARBA00004651"/>
    </source>
</evidence>
<evidence type="ECO:0000256" key="3">
    <source>
        <dbReference type="ARBA" id="ARBA00022448"/>
    </source>
</evidence>
<protein>
    <submittedName>
        <fullName evidence="10">DHA1 family bicyclomycin/chloramphenicol resistance-like MFS transporter</fullName>
    </submittedName>
</protein>
<keyword evidence="11" id="KW-1185">Reference proteome</keyword>
<dbReference type="PANTHER" id="PTHR23502">
    <property type="entry name" value="MAJOR FACILITATOR SUPERFAMILY"/>
    <property type="match status" value="1"/>
</dbReference>
<feature type="transmembrane region" description="Helical" evidence="8">
    <location>
        <begin position="169"/>
        <end position="189"/>
    </location>
</feature>
<comment type="similarity">
    <text evidence="2">Belongs to the major facilitator superfamily. Bcr/CmlA family.</text>
</comment>
<dbReference type="GO" id="GO:0042910">
    <property type="term" value="F:xenobiotic transmembrane transporter activity"/>
    <property type="evidence" value="ECO:0007669"/>
    <property type="project" value="InterPro"/>
</dbReference>
<dbReference type="InterPro" id="IPR004812">
    <property type="entry name" value="Efflux_drug-R_Bcr/CmlA"/>
</dbReference>
<keyword evidence="6 8" id="KW-1133">Transmembrane helix</keyword>
<feature type="transmembrane region" description="Helical" evidence="8">
    <location>
        <begin position="215"/>
        <end position="239"/>
    </location>
</feature>
<keyword evidence="7 8" id="KW-0472">Membrane</keyword>
<evidence type="ECO:0000256" key="7">
    <source>
        <dbReference type="ARBA" id="ARBA00023136"/>
    </source>
</evidence>
<organism evidence="10 11">
    <name type="scientific">Saccharothrix australiensis</name>
    <dbReference type="NCBI Taxonomy" id="2072"/>
    <lineage>
        <taxon>Bacteria</taxon>
        <taxon>Bacillati</taxon>
        <taxon>Actinomycetota</taxon>
        <taxon>Actinomycetes</taxon>
        <taxon>Pseudonocardiales</taxon>
        <taxon>Pseudonocardiaceae</taxon>
        <taxon>Saccharothrix</taxon>
    </lineage>
</organism>
<evidence type="ECO:0000256" key="6">
    <source>
        <dbReference type="ARBA" id="ARBA00022989"/>
    </source>
</evidence>
<dbReference type="Pfam" id="PF07690">
    <property type="entry name" value="MFS_1"/>
    <property type="match status" value="1"/>
</dbReference>
<dbReference type="Gene3D" id="1.20.1720.10">
    <property type="entry name" value="Multidrug resistance protein D"/>
    <property type="match status" value="1"/>
</dbReference>
<dbReference type="AlphaFoldDB" id="A0A495VWD3"/>
<name>A0A495VWD3_9PSEU</name>
<dbReference type="InterPro" id="IPR011701">
    <property type="entry name" value="MFS"/>
</dbReference>
<dbReference type="SUPFAM" id="SSF103473">
    <property type="entry name" value="MFS general substrate transporter"/>
    <property type="match status" value="1"/>
</dbReference>
<dbReference type="GO" id="GO:1990961">
    <property type="term" value="P:xenobiotic detoxification by transmembrane export across the plasma membrane"/>
    <property type="evidence" value="ECO:0007669"/>
    <property type="project" value="InterPro"/>
</dbReference>
<feature type="transmembrane region" description="Helical" evidence="8">
    <location>
        <begin position="251"/>
        <end position="270"/>
    </location>
</feature>
<evidence type="ECO:0000313" key="10">
    <source>
        <dbReference type="EMBL" id="RKT53721.1"/>
    </source>
</evidence>
<evidence type="ECO:0000313" key="11">
    <source>
        <dbReference type="Proteomes" id="UP000282084"/>
    </source>
</evidence>
<dbReference type="PROSITE" id="PS50850">
    <property type="entry name" value="MFS"/>
    <property type="match status" value="1"/>
</dbReference>
<feature type="transmembrane region" description="Helical" evidence="8">
    <location>
        <begin position="370"/>
        <end position="392"/>
    </location>
</feature>
<dbReference type="NCBIfam" id="TIGR00710">
    <property type="entry name" value="efflux_Bcr_CflA"/>
    <property type="match status" value="1"/>
</dbReference>
<feature type="domain" description="Major facilitator superfamily (MFS) profile" evidence="9">
    <location>
        <begin position="15"/>
        <end position="396"/>
    </location>
</feature>
<dbReference type="EMBL" id="RBXO01000001">
    <property type="protein sequence ID" value="RKT53721.1"/>
    <property type="molecule type" value="Genomic_DNA"/>
</dbReference>
<dbReference type="CDD" id="cd17320">
    <property type="entry name" value="MFS_MdfA_MDR_like"/>
    <property type="match status" value="1"/>
</dbReference>
<feature type="transmembrane region" description="Helical" evidence="8">
    <location>
        <begin position="139"/>
        <end position="157"/>
    </location>
</feature>
<evidence type="ECO:0000256" key="2">
    <source>
        <dbReference type="ARBA" id="ARBA00006236"/>
    </source>
</evidence>
<proteinExistence type="inferred from homology"/>
<dbReference type="PROSITE" id="PS00216">
    <property type="entry name" value="SUGAR_TRANSPORT_1"/>
    <property type="match status" value="1"/>
</dbReference>
<dbReference type="InterPro" id="IPR036259">
    <property type="entry name" value="MFS_trans_sf"/>
</dbReference>
<dbReference type="Proteomes" id="UP000282084">
    <property type="component" value="Unassembled WGS sequence"/>
</dbReference>
<dbReference type="InterPro" id="IPR020846">
    <property type="entry name" value="MFS_dom"/>
</dbReference>
<feature type="transmembrane region" description="Helical" evidence="8">
    <location>
        <begin position="50"/>
        <end position="70"/>
    </location>
</feature>
<evidence type="ECO:0000256" key="8">
    <source>
        <dbReference type="SAM" id="Phobius"/>
    </source>
</evidence>
<accession>A0A495VWD3</accession>